<dbReference type="SUPFAM" id="SSF52091">
    <property type="entry name" value="SpoIIaa-like"/>
    <property type="match status" value="1"/>
</dbReference>
<sequence>MTADATDNLQSLTSLTVLNATAAQERGLAAIKAGQRAFDLSNVTSVDSVAVSVLLSWQRAAREAGVQLALHNLPASLKNLTKLYGVCGLVFPGQEEEQDLDNTTVAPAAAPADLHHHH</sequence>
<protein>
    <submittedName>
        <fullName evidence="2">STAS domain-containing protein</fullName>
    </submittedName>
</protein>
<keyword evidence="3" id="KW-1185">Reference proteome</keyword>
<proteinExistence type="predicted"/>
<organism evidence="2 3">
    <name type="scientific">Duganella zoogloeoides</name>
    <dbReference type="NCBI Taxonomy" id="75659"/>
    <lineage>
        <taxon>Bacteria</taxon>
        <taxon>Pseudomonadati</taxon>
        <taxon>Pseudomonadota</taxon>
        <taxon>Betaproteobacteria</taxon>
        <taxon>Burkholderiales</taxon>
        <taxon>Oxalobacteraceae</taxon>
        <taxon>Telluria group</taxon>
        <taxon>Duganella</taxon>
    </lineage>
</organism>
<dbReference type="Pfam" id="PF13466">
    <property type="entry name" value="STAS_2"/>
    <property type="match status" value="1"/>
</dbReference>
<dbReference type="InterPro" id="IPR002645">
    <property type="entry name" value="STAS_dom"/>
</dbReference>
<dbReference type="EMBL" id="CP140152">
    <property type="protein sequence ID" value="WQH04621.1"/>
    <property type="molecule type" value="Genomic_DNA"/>
</dbReference>
<evidence type="ECO:0000259" key="1">
    <source>
        <dbReference type="PROSITE" id="PS50801"/>
    </source>
</evidence>
<dbReference type="CDD" id="cd07043">
    <property type="entry name" value="STAS_anti-anti-sigma_factors"/>
    <property type="match status" value="1"/>
</dbReference>
<feature type="domain" description="STAS" evidence="1">
    <location>
        <begin position="38"/>
        <end position="86"/>
    </location>
</feature>
<name>A0ABZ0XXY0_9BURK</name>
<accession>A0ABZ0XXY0</accession>
<dbReference type="InterPro" id="IPR036513">
    <property type="entry name" value="STAS_dom_sf"/>
</dbReference>
<dbReference type="Proteomes" id="UP001326110">
    <property type="component" value="Chromosome"/>
</dbReference>
<gene>
    <name evidence="2" type="ORF">SR858_26885</name>
</gene>
<dbReference type="GeneID" id="43165703"/>
<evidence type="ECO:0000313" key="3">
    <source>
        <dbReference type="Proteomes" id="UP001326110"/>
    </source>
</evidence>
<evidence type="ECO:0000313" key="2">
    <source>
        <dbReference type="EMBL" id="WQH04621.1"/>
    </source>
</evidence>
<dbReference type="PROSITE" id="PS50801">
    <property type="entry name" value="STAS"/>
    <property type="match status" value="1"/>
</dbReference>
<dbReference type="Gene3D" id="3.30.750.24">
    <property type="entry name" value="STAS domain"/>
    <property type="match status" value="1"/>
</dbReference>
<reference evidence="2 3" key="1">
    <citation type="submission" date="2023-11" db="EMBL/GenBank/DDBJ databases">
        <title>MicrobeMod: A computational toolkit for identifying prokaryotic methylation and restriction-modification with nanopore sequencing.</title>
        <authorList>
            <person name="Crits-Christoph A."/>
            <person name="Kang S.C."/>
            <person name="Lee H."/>
            <person name="Ostrov N."/>
        </authorList>
    </citation>
    <scope>NUCLEOTIDE SEQUENCE [LARGE SCALE GENOMIC DNA]</scope>
    <source>
        <strain evidence="2 3">ATCC 25935</strain>
    </source>
</reference>
<dbReference type="RefSeq" id="WP_019924132.1">
    <property type="nucleotide sequence ID" value="NZ_CP140152.1"/>
</dbReference>
<dbReference type="InterPro" id="IPR058548">
    <property type="entry name" value="MlaB-like_STAS"/>
</dbReference>